<reference evidence="11 12" key="1">
    <citation type="submission" date="2017-07" db="EMBL/GenBank/DDBJ databases">
        <title>Bifidobacterium novel species.</title>
        <authorList>
            <person name="Lugli G.A."/>
            <person name="Milani C."/>
            <person name="Duranti S."/>
            <person name="Mangifesta M."/>
        </authorList>
    </citation>
    <scope>NUCLEOTIDE SEQUENCE [LARGE SCALE GENOMIC DNA]</scope>
    <source>
        <strain evidence="12">Uis1B</strain>
    </source>
</reference>
<dbReference type="AlphaFoldDB" id="A0A2N5JAV4"/>
<dbReference type="RefSeq" id="WP_101615958.1">
    <property type="nucleotide sequence ID" value="NZ_NMWU01000012.1"/>
</dbReference>
<comment type="similarity">
    <text evidence="2 10">Belongs to the gluconokinase GntK/GntV family.</text>
</comment>
<dbReference type="Gene3D" id="3.40.50.300">
    <property type="entry name" value="P-loop containing nucleotide triphosphate hydrolases"/>
    <property type="match status" value="1"/>
</dbReference>
<dbReference type="GO" id="GO:0046316">
    <property type="term" value="F:gluconokinase activity"/>
    <property type="evidence" value="ECO:0007669"/>
    <property type="project" value="UniProtKB-EC"/>
</dbReference>
<dbReference type="InterPro" id="IPR006001">
    <property type="entry name" value="Therm_gnt_kin"/>
</dbReference>
<dbReference type="NCBIfam" id="TIGR01313">
    <property type="entry name" value="therm_gnt_kin"/>
    <property type="match status" value="1"/>
</dbReference>
<dbReference type="Pfam" id="PF13671">
    <property type="entry name" value="AAA_33"/>
    <property type="match status" value="1"/>
</dbReference>
<dbReference type="InterPro" id="IPR027417">
    <property type="entry name" value="P-loop_NTPase"/>
</dbReference>
<organism evidence="11 12">
    <name type="scientific">Bifidobacterium margollesii</name>
    <dbReference type="NCBI Taxonomy" id="2020964"/>
    <lineage>
        <taxon>Bacteria</taxon>
        <taxon>Bacillati</taxon>
        <taxon>Actinomycetota</taxon>
        <taxon>Actinomycetes</taxon>
        <taxon>Bifidobacteriales</taxon>
        <taxon>Bifidobacteriaceae</taxon>
        <taxon>Bifidobacterium</taxon>
    </lineage>
</organism>
<dbReference type="GO" id="GO:0019521">
    <property type="term" value="P:D-gluconate metabolic process"/>
    <property type="evidence" value="ECO:0007669"/>
    <property type="project" value="UniProtKB-KW"/>
</dbReference>
<evidence type="ECO:0000256" key="5">
    <source>
        <dbReference type="ARBA" id="ARBA00022741"/>
    </source>
</evidence>
<evidence type="ECO:0000256" key="10">
    <source>
        <dbReference type="RuleBase" id="RU363066"/>
    </source>
</evidence>
<keyword evidence="7 10" id="KW-0067">ATP-binding</keyword>
<dbReference type="EC" id="2.7.1.12" evidence="3 10"/>
<dbReference type="CDD" id="cd02021">
    <property type="entry name" value="GntK"/>
    <property type="match status" value="1"/>
</dbReference>
<evidence type="ECO:0000256" key="9">
    <source>
        <dbReference type="ARBA" id="ARBA00048090"/>
    </source>
</evidence>
<dbReference type="SUPFAM" id="SSF52540">
    <property type="entry name" value="P-loop containing nucleoside triphosphate hydrolases"/>
    <property type="match status" value="1"/>
</dbReference>
<dbReference type="PANTHER" id="PTHR43442:SF3">
    <property type="entry name" value="GLUCONOKINASE-RELATED"/>
    <property type="match status" value="1"/>
</dbReference>
<keyword evidence="4 10" id="KW-0808">Transferase</keyword>
<comment type="catalytic activity">
    <reaction evidence="9 10">
        <text>D-gluconate + ATP = 6-phospho-D-gluconate + ADP + H(+)</text>
        <dbReference type="Rhea" id="RHEA:19433"/>
        <dbReference type="ChEBI" id="CHEBI:15378"/>
        <dbReference type="ChEBI" id="CHEBI:18391"/>
        <dbReference type="ChEBI" id="CHEBI:30616"/>
        <dbReference type="ChEBI" id="CHEBI:58759"/>
        <dbReference type="ChEBI" id="CHEBI:456216"/>
        <dbReference type="EC" id="2.7.1.12"/>
    </reaction>
</comment>
<keyword evidence="8" id="KW-0311">Gluconate utilization</keyword>
<comment type="pathway">
    <text evidence="1">Carbohydrate acid metabolism.</text>
</comment>
<evidence type="ECO:0000313" key="12">
    <source>
        <dbReference type="Proteomes" id="UP000235050"/>
    </source>
</evidence>
<evidence type="ECO:0000256" key="7">
    <source>
        <dbReference type="ARBA" id="ARBA00022840"/>
    </source>
</evidence>
<evidence type="ECO:0000256" key="8">
    <source>
        <dbReference type="ARBA" id="ARBA00023064"/>
    </source>
</evidence>
<evidence type="ECO:0000256" key="4">
    <source>
        <dbReference type="ARBA" id="ARBA00022679"/>
    </source>
</evidence>
<dbReference type="GO" id="GO:0005524">
    <property type="term" value="F:ATP binding"/>
    <property type="evidence" value="ECO:0007669"/>
    <property type="project" value="UniProtKB-KW"/>
</dbReference>
<proteinExistence type="inferred from homology"/>
<dbReference type="GO" id="GO:0005737">
    <property type="term" value="C:cytoplasm"/>
    <property type="evidence" value="ECO:0007669"/>
    <property type="project" value="TreeGrafter"/>
</dbReference>
<evidence type="ECO:0000256" key="2">
    <source>
        <dbReference type="ARBA" id="ARBA00008420"/>
    </source>
</evidence>
<dbReference type="Proteomes" id="UP000235050">
    <property type="component" value="Unassembled WGS sequence"/>
</dbReference>
<dbReference type="EMBL" id="NMWU01000012">
    <property type="protein sequence ID" value="PLS31340.1"/>
    <property type="molecule type" value="Genomic_DNA"/>
</dbReference>
<accession>A0A2N5JAV4</accession>
<gene>
    <name evidence="11" type="ORF">Uis1B_0856</name>
</gene>
<sequence>MTTHVVVMGVAGCGKTTIAEAIRDRRGFVYAEGDDFHPQASVDKMRAGIPLTDEDRWPWLRTINQWMRGRAAEGESTVVSCSALKRAYRDVLRKDVPVFFVHMVGSEEVIGERMSRRKGHYMPPSLLPSQFADLEPLENDEPGITVSIEGGIDEMIERALAAVDMHAATEERALTA</sequence>
<keyword evidence="6 10" id="KW-0418">Kinase</keyword>
<keyword evidence="12" id="KW-1185">Reference proteome</keyword>
<evidence type="ECO:0000256" key="6">
    <source>
        <dbReference type="ARBA" id="ARBA00022777"/>
    </source>
</evidence>
<dbReference type="PANTHER" id="PTHR43442">
    <property type="entry name" value="GLUCONOKINASE-RELATED"/>
    <property type="match status" value="1"/>
</dbReference>
<keyword evidence="5 10" id="KW-0547">Nucleotide-binding</keyword>
<name>A0A2N5JAV4_9BIFI</name>
<dbReference type="OrthoDB" id="9795716at2"/>
<evidence type="ECO:0000313" key="11">
    <source>
        <dbReference type="EMBL" id="PLS31340.1"/>
    </source>
</evidence>
<evidence type="ECO:0000256" key="1">
    <source>
        <dbReference type="ARBA" id="ARBA00004761"/>
    </source>
</evidence>
<evidence type="ECO:0000256" key="3">
    <source>
        <dbReference type="ARBA" id="ARBA00012054"/>
    </source>
</evidence>
<protein>
    <recommendedName>
        <fullName evidence="3 10">Gluconokinase</fullName>
        <ecNumber evidence="3 10">2.7.1.12</ecNumber>
    </recommendedName>
</protein>
<comment type="caution">
    <text evidence="11">The sequence shown here is derived from an EMBL/GenBank/DDBJ whole genome shotgun (WGS) entry which is preliminary data.</text>
</comment>
<dbReference type="FunFam" id="3.40.50.300:FF:000522">
    <property type="entry name" value="Gluconokinase"/>
    <property type="match status" value="1"/>
</dbReference>